<evidence type="ECO:0000256" key="1">
    <source>
        <dbReference type="SAM" id="MobiDB-lite"/>
    </source>
</evidence>
<keyword evidence="3" id="KW-1185">Reference proteome</keyword>
<evidence type="ECO:0000313" key="2">
    <source>
        <dbReference type="EMBL" id="KLL09842.1"/>
    </source>
</evidence>
<feature type="non-terminal residue" evidence="2">
    <location>
        <position position="1"/>
    </location>
</feature>
<sequence length="67" mass="7295">GGQDGGADRAVWQLLRPGDPATPRREHLLLRAVADRHRWRAQLDAARAARGHPDPVSATDPLLRDAA</sequence>
<organism evidence="2 3">
    <name type="scientific">Protofrankia coriariae</name>
    <dbReference type="NCBI Taxonomy" id="1562887"/>
    <lineage>
        <taxon>Bacteria</taxon>
        <taxon>Bacillati</taxon>
        <taxon>Actinomycetota</taxon>
        <taxon>Actinomycetes</taxon>
        <taxon>Frankiales</taxon>
        <taxon>Frankiaceae</taxon>
        <taxon>Protofrankia</taxon>
    </lineage>
</organism>
<accession>A0ABR5EZF0</accession>
<evidence type="ECO:0000313" key="3">
    <source>
        <dbReference type="Proteomes" id="UP000035425"/>
    </source>
</evidence>
<feature type="region of interest" description="Disordered" evidence="1">
    <location>
        <begin position="44"/>
        <end position="67"/>
    </location>
</feature>
<gene>
    <name evidence="2" type="ORF">FrCorBMG51_21885</name>
</gene>
<comment type="caution">
    <text evidence="2">The sequence shown here is derived from an EMBL/GenBank/DDBJ whole genome shotgun (WGS) entry which is preliminary data.</text>
</comment>
<dbReference type="Proteomes" id="UP000035425">
    <property type="component" value="Unassembled WGS sequence"/>
</dbReference>
<dbReference type="EMBL" id="JWIO01000054">
    <property type="protein sequence ID" value="KLL09842.1"/>
    <property type="molecule type" value="Genomic_DNA"/>
</dbReference>
<name>A0ABR5EZF0_9ACTN</name>
<protein>
    <submittedName>
        <fullName evidence="2">Uncharacterized protein</fullName>
    </submittedName>
</protein>
<proteinExistence type="predicted"/>
<reference evidence="2 3" key="1">
    <citation type="submission" date="2014-12" db="EMBL/GenBank/DDBJ databases">
        <title>Frankia sp. BMG5.1 draft genome.</title>
        <authorList>
            <person name="Gtari M."/>
            <person name="Ghodhbane-Gtari F."/>
            <person name="Nouioui I."/>
            <person name="Ktari A."/>
            <person name="Hezbri K."/>
            <person name="Mimouni W."/>
            <person name="Sbissi I."/>
            <person name="Ayari A."/>
            <person name="Yamanaka T."/>
            <person name="Normand P."/>
            <person name="Tisa L.S."/>
            <person name="Boudabous A."/>
        </authorList>
    </citation>
    <scope>NUCLEOTIDE SEQUENCE [LARGE SCALE GENOMIC DNA]</scope>
    <source>
        <strain evidence="2 3">BMG5.1</strain>
    </source>
</reference>